<comment type="caution">
    <text evidence="2">The sequence shown here is derived from an EMBL/GenBank/DDBJ whole genome shotgun (WGS) entry which is preliminary data.</text>
</comment>
<name>A0A7V8FWD3_9BURK</name>
<reference evidence="3" key="1">
    <citation type="journal article" date="2020" name="MBio">
        <title>Horizontal gene transfer to a defensive symbiont with a reduced genome amongst a multipartite beetle microbiome.</title>
        <authorList>
            <person name="Waterworth S.C."/>
            <person name="Florez L.V."/>
            <person name="Rees E.R."/>
            <person name="Hertweck C."/>
            <person name="Kaltenpoth M."/>
            <person name="Kwan J.C."/>
        </authorList>
    </citation>
    <scope>NUCLEOTIDE SEQUENCE [LARGE SCALE GENOMIC DNA]</scope>
</reference>
<proteinExistence type="predicted"/>
<feature type="transmembrane region" description="Helical" evidence="1">
    <location>
        <begin position="55"/>
        <end position="73"/>
    </location>
</feature>
<evidence type="ECO:0000256" key="1">
    <source>
        <dbReference type="SAM" id="Phobius"/>
    </source>
</evidence>
<gene>
    <name evidence="2" type="ORF">GAK35_02315</name>
</gene>
<protein>
    <submittedName>
        <fullName evidence="2">Uncharacterized protein</fullName>
    </submittedName>
</protein>
<evidence type="ECO:0000313" key="3">
    <source>
        <dbReference type="Proteomes" id="UP000462435"/>
    </source>
</evidence>
<keyword evidence="1" id="KW-0812">Transmembrane</keyword>
<dbReference type="Proteomes" id="UP000462435">
    <property type="component" value="Unassembled WGS sequence"/>
</dbReference>
<accession>A0A7V8FWD3</accession>
<dbReference type="AlphaFoldDB" id="A0A7V8FWD3"/>
<keyword evidence="1" id="KW-1133">Transmembrane helix</keyword>
<dbReference type="EMBL" id="WNDX01000064">
    <property type="protein sequence ID" value="KAF1043223.1"/>
    <property type="molecule type" value="Genomic_DNA"/>
</dbReference>
<sequence>MMPFITRRTESARLDRSAARLMRNVNAAYKPSEHLVGYPVGKQAIRAGAVRKGHAWLLTFALLAAYLAGYAAGDETRGANASTTETTQAASVCGFEDSADDATINQKGAD</sequence>
<keyword evidence="1" id="KW-0472">Membrane</keyword>
<evidence type="ECO:0000313" key="2">
    <source>
        <dbReference type="EMBL" id="KAF1043223.1"/>
    </source>
</evidence>
<organism evidence="2 3">
    <name type="scientific">Herbaspirillum frisingense</name>
    <dbReference type="NCBI Taxonomy" id="92645"/>
    <lineage>
        <taxon>Bacteria</taxon>
        <taxon>Pseudomonadati</taxon>
        <taxon>Pseudomonadota</taxon>
        <taxon>Betaproteobacteria</taxon>
        <taxon>Burkholderiales</taxon>
        <taxon>Oxalobacteraceae</taxon>
        <taxon>Herbaspirillum</taxon>
    </lineage>
</organism>